<keyword evidence="3" id="KW-1133">Transmembrane helix</keyword>
<dbReference type="AlphaFoldDB" id="L1J9D2"/>
<keyword evidence="1" id="KW-0143">Chaperone</keyword>
<reference evidence="8" key="2">
    <citation type="submission" date="2012-11" db="EMBL/GenBank/DDBJ databases">
        <authorList>
            <person name="Kuo A."/>
            <person name="Curtis B.A."/>
            <person name="Tanifuji G."/>
            <person name="Burki F."/>
            <person name="Gruber A."/>
            <person name="Irimia M."/>
            <person name="Maruyama S."/>
            <person name="Arias M.C."/>
            <person name="Ball S.G."/>
            <person name="Gile G.H."/>
            <person name="Hirakawa Y."/>
            <person name="Hopkins J.F."/>
            <person name="Rensing S.A."/>
            <person name="Schmutz J."/>
            <person name="Symeonidi A."/>
            <person name="Elias M."/>
            <person name="Eveleigh R.J."/>
            <person name="Herman E.K."/>
            <person name="Klute M.J."/>
            <person name="Nakayama T."/>
            <person name="Obornik M."/>
            <person name="Reyes-Prieto A."/>
            <person name="Armbrust E.V."/>
            <person name="Aves S.J."/>
            <person name="Beiko R.G."/>
            <person name="Coutinho P."/>
            <person name="Dacks J.B."/>
            <person name="Durnford D.G."/>
            <person name="Fast N.M."/>
            <person name="Green B.R."/>
            <person name="Grisdale C."/>
            <person name="Hempe F."/>
            <person name="Henrissat B."/>
            <person name="Hoppner M.P."/>
            <person name="Ishida K.-I."/>
            <person name="Kim E."/>
            <person name="Koreny L."/>
            <person name="Kroth P.G."/>
            <person name="Liu Y."/>
            <person name="Malik S.-B."/>
            <person name="Maier U.G."/>
            <person name="McRose D."/>
            <person name="Mock T."/>
            <person name="Neilson J.A."/>
            <person name="Onodera N.T."/>
            <person name="Poole A.M."/>
            <person name="Pritham E.J."/>
            <person name="Richards T.A."/>
            <person name="Rocap G."/>
            <person name="Roy S.W."/>
            <person name="Sarai C."/>
            <person name="Schaack S."/>
            <person name="Shirato S."/>
            <person name="Slamovits C.H."/>
            <person name="Spencer D.F."/>
            <person name="Suzuki S."/>
            <person name="Worden A.Z."/>
            <person name="Zauner S."/>
            <person name="Barry K."/>
            <person name="Bell C."/>
            <person name="Bharti A.K."/>
            <person name="Crow J.A."/>
            <person name="Grimwood J."/>
            <person name="Kramer R."/>
            <person name="Lindquist E."/>
            <person name="Lucas S."/>
            <person name="Salamov A."/>
            <person name="McFadden G.I."/>
            <person name="Lane C.E."/>
            <person name="Keeling P.J."/>
            <person name="Gray M.W."/>
            <person name="Grigoriev I.V."/>
            <person name="Archibald J.M."/>
        </authorList>
    </citation>
    <scope>NUCLEOTIDE SEQUENCE</scope>
    <source>
        <strain evidence="8">CCMP2712</strain>
    </source>
</reference>
<evidence type="ECO:0000313" key="6">
    <source>
        <dbReference type="EMBL" id="EKX45163.1"/>
    </source>
</evidence>
<keyword evidence="3" id="KW-0472">Membrane</keyword>
<proteinExistence type="predicted"/>
<gene>
    <name evidence="6" type="ORF">GUITHDRAFT_152751</name>
</gene>
<evidence type="ECO:0000313" key="7">
    <source>
        <dbReference type="EnsemblProtists" id="EKX45163"/>
    </source>
</evidence>
<name>L1J9D2_GUITC</name>
<protein>
    <recommendedName>
        <fullName evidence="5">J domain-containing protein</fullName>
    </recommendedName>
</protein>
<dbReference type="HOGENOM" id="CLU_1436960_0_0_1"/>
<evidence type="ECO:0000256" key="4">
    <source>
        <dbReference type="SAM" id="SignalP"/>
    </source>
</evidence>
<dbReference type="PANTHER" id="PTHR43096:SF52">
    <property type="entry name" value="DNAJ HOMOLOG 1, MITOCHONDRIAL-RELATED"/>
    <property type="match status" value="1"/>
</dbReference>
<dbReference type="PANTHER" id="PTHR43096">
    <property type="entry name" value="DNAJ HOMOLOG 1, MITOCHONDRIAL-RELATED"/>
    <property type="match status" value="1"/>
</dbReference>
<dbReference type="OrthoDB" id="445556at2759"/>
<feature type="signal peptide" evidence="4">
    <location>
        <begin position="1"/>
        <end position="21"/>
    </location>
</feature>
<sequence length="189" mass="21610">MSKLDALLFLHLSLLFPATTAFSISQRCLPLIVDGFSPFQRHAGMRNRCCKVFTRMSNSVKSTEQDHYKVLGVSPKANQKEIREAFIKGAKRFHPDVTQDQSSLEKFKEIAIAYEVLSDDRSKALYDTQRRYTGSAAPRQGMPTPGPPREEEKMTPTRQKALALFTFALLFGFYRSIIGMMFPPKRRRK</sequence>
<dbReference type="PaxDb" id="55529-EKX45163"/>
<evidence type="ECO:0000313" key="8">
    <source>
        <dbReference type="Proteomes" id="UP000011087"/>
    </source>
</evidence>
<dbReference type="RefSeq" id="XP_005832143.1">
    <property type="nucleotide sequence ID" value="XM_005832086.1"/>
</dbReference>
<dbReference type="Pfam" id="PF00226">
    <property type="entry name" value="DnaJ"/>
    <property type="match status" value="1"/>
</dbReference>
<dbReference type="Gene3D" id="1.10.287.110">
    <property type="entry name" value="DnaJ domain"/>
    <property type="match status" value="1"/>
</dbReference>
<dbReference type="InterPro" id="IPR001623">
    <property type="entry name" value="DnaJ_domain"/>
</dbReference>
<dbReference type="GO" id="GO:0042026">
    <property type="term" value="P:protein refolding"/>
    <property type="evidence" value="ECO:0007669"/>
    <property type="project" value="TreeGrafter"/>
</dbReference>
<dbReference type="GeneID" id="17301956"/>
<keyword evidence="3" id="KW-0812">Transmembrane</keyword>
<dbReference type="GO" id="GO:0051082">
    <property type="term" value="F:unfolded protein binding"/>
    <property type="evidence" value="ECO:0007669"/>
    <property type="project" value="TreeGrafter"/>
</dbReference>
<evidence type="ECO:0000256" key="2">
    <source>
        <dbReference type="SAM" id="MobiDB-lite"/>
    </source>
</evidence>
<dbReference type="PROSITE" id="PS00636">
    <property type="entry name" value="DNAJ_1"/>
    <property type="match status" value="1"/>
</dbReference>
<organism evidence="6">
    <name type="scientific">Guillardia theta (strain CCMP2712)</name>
    <name type="common">Cryptophyte</name>
    <dbReference type="NCBI Taxonomy" id="905079"/>
    <lineage>
        <taxon>Eukaryota</taxon>
        <taxon>Cryptophyceae</taxon>
        <taxon>Pyrenomonadales</taxon>
        <taxon>Geminigeraceae</taxon>
        <taxon>Guillardia</taxon>
    </lineage>
</organism>
<dbReference type="InterPro" id="IPR036869">
    <property type="entry name" value="J_dom_sf"/>
</dbReference>
<evidence type="ECO:0000256" key="1">
    <source>
        <dbReference type="ARBA" id="ARBA00023186"/>
    </source>
</evidence>
<dbReference type="SUPFAM" id="SSF46565">
    <property type="entry name" value="Chaperone J-domain"/>
    <property type="match status" value="1"/>
</dbReference>
<accession>L1J9D2</accession>
<dbReference type="PRINTS" id="PR00625">
    <property type="entry name" value="JDOMAIN"/>
</dbReference>
<dbReference type="EMBL" id="JH993000">
    <property type="protein sequence ID" value="EKX45163.1"/>
    <property type="molecule type" value="Genomic_DNA"/>
</dbReference>
<dbReference type="Proteomes" id="UP000011087">
    <property type="component" value="Unassembled WGS sequence"/>
</dbReference>
<keyword evidence="8" id="KW-1185">Reference proteome</keyword>
<feature type="region of interest" description="Disordered" evidence="2">
    <location>
        <begin position="131"/>
        <end position="155"/>
    </location>
</feature>
<dbReference type="EnsemblProtists" id="EKX45163">
    <property type="protein sequence ID" value="EKX45163"/>
    <property type="gene ID" value="GUITHDRAFT_152751"/>
</dbReference>
<dbReference type="GO" id="GO:0005737">
    <property type="term" value="C:cytoplasm"/>
    <property type="evidence" value="ECO:0007669"/>
    <property type="project" value="TreeGrafter"/>
</dbReference>
<dbReference type="InterPro" id="IPR018253">
    <property type="entry name" value="DnaJ_domain_CS"/>
</dbReference>
<feature type="chain" id="PRO_5008771147" description="J domain-containing protein" evidence="4">
    <location>
        <begin position="22"/>
        <end position="189"/>
    </location>
</feature>
<dbReference type="PROSITE" id="PS50076">
    <property type="entry name" value="DNAJ_2"/>
    <property type="match status" value="1"/>
</dbReference>
<evidence type="ECO:0000256" key="3">
    <source>
        <dbReference type="SAM" id="Phobius"/>
    </source>
</evidence>
<dbReference type="KEGG" id="gtt:GUITHDRAFT_152751"/>
<keyword evidence="4" id="KW-0732">Signal</keyword>
<dbReference type="SMART" id="SM00271">
    <property type="entry name" value="DnaJ"/>
    <property type="match status" value="1"/>
</dbReference>
<feature type="transmembrane region" description="Helical" evidence="3">
    <location>
        <begin position="161"/>
        <end position="182"/>
    </location>
</feature>
<dbReference type="eggNOG" id="KOG0715">
    <property type="taxonomic scope" value="Eukaryota"/>
</dbReference>
<dbReference type="CDD" id="cd06257">
    <property type="entry name" value="DnaJ"/>
    <property type="match status" value="1"/>
</dbReference>
<dbReference type="STRING" id="905079.L1J9D2"/>
<reference evidence="7" key="3">
    <citation type="submission" date="2016-03" db="UniProtKB">
        <authorList>
            <consortium name="EnsemblProtists"/>
        </authorList>
    </citation>
    <scope>IDENTIFICATION</scope>
</reference>
<reference evidence="6 8" key="1">
    <citation type="journal article" date="2012" name="Nature">
        <title>Algal genomes reveal evolutionary mosaicism and the fate of nucleomorphs.</title>
        <authorList>
            <consortium name="DOE Joint Genome Institute"/>
            <person name="Curtis B.A."/>
            <person name="Tanifuji G."/>
            <person name="Burki F."/>
            <person name="Gruber A."/>
            <person name="Irimia M."/>
            <person name="Maruyama S."/>
            <person name="Arias M.C."/>
            <person name="Ball S.G."/>
            <person name="Gile G.H."/>
            <person name="Hirakawa Y."/>
            <person name="Hopkins J.F."/>
            <person name="Kuo A."/>
            <person name="Rensing S.A."/>
            <person name="Schmutz J."/>
            <person name="Symeonidi A."/>
            <person name="Elias M."/>
            <person name="Eveleigh R.J."/>
            <person name="Herman E.K."/>
            <person name="Klute M.J."/>
            <person name="Nakayama T."/>
            <person name="Obornik M."/>
            <person name="Reyes-Prieto A."/>
            <person name="Armbrust E.V."/>
            <person name="Aves S.J."/>
            <person name="Beiko R.G."/>
            <person name="Coutinho P."/>
            <person name="Dacks J.B."/>
            <person name="Durnford D.G."/>
            <person name="Fast N.M."/>
            <person name="Green B.R."/>
            <person name="Grisdale C.J."/>
            <person name="Hempel F."/>
            <person name="Henrissat B."/>
            <person name="Hoppner M.P."/>
            <person name="Ishida K."/>
            <person name="Kim E."/>
            <person name="Koreny L."/>
            <person name="Kroth P.G."/>
            <person name="Liu Y."/>
            <person name="Malik S.B."/>
            <person name="Maier U.G."/>
            <person name="McRose D."/>
            <person name="Mock T."/>
            <person name="Neilson J.A."/>
            <person name="Onodera N.T."/>
            <person name="Poole A.M."/>
            <person name="Pritham E.J."/>
            <person name="Richards T.A."/>
            <person name="Rocap G."/>
            <person name="Roy S.W."/>
            <person name="Sarai C."/>
            <person name="Schaack S."/>
            <person name="Shirato S."/>
            <person name="Slamovits C.H."/>
            <person name="Spencer D.F."/>
            <person name="Suzuki S."/>
            <person name="Worden A.Z."/>
            <person name="Zauner S."/>
            <person name="Barry K."/>
            <person name="Bell C."/>
            <person name="Bharti A.K."/>
            <person name="Crow J.A."/>
            <person name="Grimwood J."/>
            <person name="Kramer R."/>
            <person name="Lindquist E."/>
            <person name="Lucas S."/>
            <person name="Salamov A."/>
            <person name="McFadden G.I."/>
            <person name="Lane C.E."/>
            <person name="Keeling P.J."/>
            <person name="Gray M.W."/>
            <person name="Grigoriev I.V."/>
            <person name="Archibald J.M."/>
        </authorList>
    </citation>
    <scope>NUCLEOTIDE SEQUENCE</scope>
    <source>
        <strain evidence="6 8">CCMP2712</strain>
    </source>
</reference>
<evidence type="ECO:0000259" key="5">
    <source>
        <dbReference type="PROSITE" id="PS50076"/>
    </source>
</evidence>
<feature type="domain" description="J" evidence="5">
    <location>
        <begin position="66"/>
        <end position="130"/>
    </location>
</feature>